<sequence>MATRARGNIWSNMSEDTMIVASWDKPALPYHHGQNDSSFLGIQLVIKVMFFGYCVKKTSYITLHSFNDQQKV</sequence>
<evidence type="ECO:0000313" key="2">
    <source>
        <dbReference type="Proteomes" id="UP000003160"/>
    </source>
</evidence>
<organism evidence="1 2">
    <name type="scientific">Hallella bergensis DSM 17361</name>
    <dbReference type="NCBI Taxonomy" id="585502"/>
    <lineage>
        <taxon>Bacteria</taxon>
        <taxon>Pseudomonadati</taxon>
        <taxon>Bacteroidota</taxon>
        <taxon>Bacteroidia</taxon>
        <taxon>Bacteroidales</taxon>
        <taxon>Prevotellaceae</taxon>
        <taxon>Hallella</taxon>
    </lineage>
</organism>
<dbReference type="Proteomes" id="UP000003160">
    <property type="component" value="Unassembled WGS sequence"/>
</dbReference>
<comment type="caution">
    <text evidence="1">The sequence shown here is derived from an EMBL/GenBank/DDBJ whole genome shotgun (WGS) entry which is preliminary data.</text>
</comment>
<dbReference type="EMBL" id="ACKS01000024">
    <property type="protein sequence ID" value="EFA45059.1"/>
    <property type="molecule type" value="Genomic_DNA"/>
</dbReference>
<reference evidence="1 2" key="1">
    <citation type="submission" date="2009-10" db="EMBL/GenBank/DDBJ databases">
        <authorList>
            <person name="Qin X."/>
            <person name="Bachman B."/>
            <person name="Battles P."/>
            <person name="Bell A."/>
            <person name="Bess C."/>
            <person name="Bickham C."/>
            <person name="Chaboub L."/>
            <person name="Chen D."/>
            <person name="Coyle M."/>
            <person name="Deiros D.R."/>
            <person name="Dinh H."/>
            <person name="Forbes L."/>
            <person name="Fowler G."/>
            <person name="Francisco L."/>
            <person name="Fu Q."/>
            <person name="Gubbala S."/>
            <person name="Hale W."/>
            <person name="Han Y."/>
            <person name="Hemphill L."/>
            <person name="Highlander S.K."/>
            <person name="Hirani K."/>
            <person name="Hogues M."/>
            <person name="Jackson L."/>
            <person name="Jakkamsetti A."/>
            <person name="Javaid M."/>
            <person name="Jiang H."/>
            <person name="Korchina V."/>
            <person name="Kovar C."/>
            <person name="Lara F."/>
            <person name="Lee S."/>
            <person name="Mata R."/>
            <person name="Mathew T."/>
            <person name="Moen C."/>
            <person name="Morales K."/>
            <person name="Munidasa M."/>
            <person name="Nazareth L."/>
            <person name="Ngo R."/>
            <person name="Nguyen L."/>
            <person name="Okwuonu G."/>
            <person name="Ongeri F."/>
            <person name="Patil S."/>
            <person name="Petrosino J."/>
            <person name="Pham C."/>
            <person name="Pham P."/>
            <person name="Pu L.-L."/>
            <person name="Puazo M."/>
            <person name="Raj R."/>
            <person name="Reid J."/>
            <person name="Rouhana J."/>
            <person name="Saada N."/>
            <person name="Shang Y."/>
            <person name="Simmons D."/>
            <person name="Thornton R."/>
            <person name="Warren J."/>
            <person name="Weissenberger G."/>
            <person name="Zhang J."/>
            <person name="Zhang L."/>
            <person name="Zhou C."/>
            <person name="Zhu D."/>
            <person name="Muzny D."/>
            <person name="Worley K."/>
            <person name="Gibbs R."/>
        </authorList>
    </citation>
    <scope>NUCLEOTIDE SEQUENCE [LARGE SCALE GENOMIC DNA]</scope>
    <source>
        <strain evidence="1 2">DSM 17361</strain>
    </source>
</reference>
<protein>
    <submittedName>
        <fullName evidence="1">Uncharacterized protein</fullName>
    </submittedName>
</protein>
<accession>D1PU61</accession>
<dbReference type="AlphaFoldDB" id="D1PU61"/>
<proteinExistence type="predicted"/>
<evidence type="ECO:0000313" key="1">
    <source>
        <dbReference type="EMBL" id="EFA45059.1"/>
    </source>
</evidence>
<dbReference type="HOGENOM" id="CLU_2718935_0_0_10"/>
<name>D1PU61_9BACT</name>
<gene>
    <name evidence="1" type="ORF">HMPREF0645_0496</name>
</gene>
<keyword evidence="2" id="KW-1185">Reference proteome</keyword>